<dbReference type="Proteomes" id="UP000184253">
    <property type="component" value="Unassembled WGS sequence"/>
</dbReference>
<name>A0ABD7MAA3_MICLU</name>
<accession>A0ABD7MAA3</accession>
<gene>
    <name evidence="1" type="ORF">SAMN04487849_11645</name>
</gene>
<organism evidence="1 2">
    <name type="scientific">Micrococcus luteus</name>
    <name type="common">Micrococcus lysodeikticus</name>
    <dbReference type="NCBI Taxonomy" id="1270"/>
    <lineage>
        <taxon>Bacteria</taxon>
        <taxon>Bacillati</taxon>
        <taxon>Actinomycetota</taxon>
        <taxon>Actinomycetes</taxon>
        <taxon>Micrococcales</taxon>
        <taxon>Micrococcaceae</taxon>
        <taxon>Micrococcus</taxon>
    </lineage>
</organism>
<dbReference type="EMBL" id="FRCE01000016">
    <property type="protein sequence ID" value="SHL87243.1"/>
    <property type="molecule type" value="Genomic_DNA"/>
</dbReference>
<evidence type="ECO:0000313" key="1">
    <source>
        <dbReference type="EMBL" id="SHL87243.1"/>
    </source>
</evidence>
<proteinExistence type="predicted"/>
<evidence type="ECO:0000313" key="2">
    <source>
        <dbReference type="Proteomes" id="UP000184253"/>
    </source>
</evidence>
<reference evidence="1 2" key="1">
    <citation type="submission" date="2016-11" db="EMBL/GenBank/DDBJ databases">
        <authorList>
            <person name="Varghese N."/>
            <person name="Submissions S."/>
        </authorList>
    </citation>
    <scope>NUCLEOTIDE SEQUENCE [LARGE SCALE GENOMIC DNA]</scope>
    <source>
        <strain evidence="1 2">VTM4R57</strain>
    </source>
</reference>
<comment type="caution">
    <text evidence="1">The sequence shown here is derived from an EMBL/GenBank/DDBJ whole genome shotgun (WGS) entry which is preliminary data.</text>
</comment>
<protein>
    <submittedName>
        <fullName evidence="1">Uncharacterized protein</fullName>
    </submittedName>
</protein>
<sequence length="79" mass="9096">MSKNRGQAPTQHRADQALLVAWGGVTRPAELEFKRDRTTMRIWDADALLDQLFLTYDRLTASTRARIPLQQVWVLEDEG</sequence>
<dbReference type="RefSeq" id="WP_073117374.1">
    <property type="nucleotide sequence ID" value="NZ_FRCE01000016.1"/>
</dbReference>
<dbReference type="AlphaFoldDB" id="A0ABD7MAA3"/>